<reference evidence="7 8" key="1">
    <citation type="submission" date="2019-02" db="EMBL/GenBank/DDBJ databases">
        <title>Genome sequencing of the rare red list fungi Hericium alpestre (H. flagellum).</title>
        <authorList>
            <person name="Buettner E."/>
            <person name="Kellner H."/>
        </authorList>
    </citation>
    <scope>NUCLEOTIDE SEQUENCE [LARGE SCALE GENOMIC DNA]</scope>
    <source>
        <strain evidence="7 8">DSM 108284</strain>
    </source>
</reference>
<dbReference type="SUPFAM" id="SSF118203">
    <property type="entry name" value="Vacuolar ATP synthase subunit C"/>
    <property type="match status" value="1"/>
</dbReference>
<dbReference type="PANTHER" id="PTHR10137:SF0">
    <property type="entry name" value="V-TYPE PROTON ATPASE SUBUNIT C"/>
    <property type="match status" value="1"/>
</dbReference>
<dbReference type="Pfam" id="PF03223">
    <property type="entry name" value="V-ATPase_C"/>
    <property type="match status" value="1"/>
</dbReference>
<gene>
    <name evidence="7" type="ORF">EWM64_g7706</name>
</gene>
<dbReference type="InterPro" id="IPR004907">
    <property type="entry name" value="ATPase_V1-cplx_csu"/>
</dbReference>
<evidence type="ECO:0000256" key="6">
    <source>
        <dbReference type="RuleBase" id="RU364010"/>
    </source>
</evidence>
<comment type="similarity">
    <text evidence="1 6">Belongs to the V-ATPase C subunit family.</text>
</comment>
<evidence type="ECO:0000256" key="4">
    <source>
        <dbReference type="ARBA" id="ARBA00023065"/>
    </source>
</evidence>
<comment type="subunit">
    <text evidence="6">V-ATPase is a heteromultimeric enzyme composed of a peripheral catalytic V1 complex (components A to H) attached to an integral membrane V0 proton pore complex.</text>
</comment>
<evidence type="ECO:0000256" key="5">
    <source>
        <dbReference type="ARBA" id="ARBA00053565"/>
    </source>
</evidence>
<dbReference type="OrthoDB" id="6605928at2759"/>
<dbReference type="PANTHER" id="PTHR10137">
    <property type="entry name" value="V-TYPE PROTON ATPASE SUBUNIT C"/>
    <property type="match status" value="1"/>
</dbReference>
<dbReference type="GO" id="GO:0000221">
    <property type="term" value="C:vacuolar proton-transporting V-type ATPase, V1 domain"/>
    <property type="evidence" value="ECO:0007669"/>
    <property type="project" value="TreeGrafter"/>
</dbReference>
<dbReference type="InterPro" id="IPR036132">
    <property type="entry name" value="Vac_ATP_synth_c_sf"/>
</dbReference>
<accession>A0A4Y9ZS31</accession>
<comment type="function">
    <text evidence="6">Subunit of the V1 complex of vacuolar(H+)-ATPase (V-ATPase), a multisubunit enzyme composed of a peripheral complex (V1) that hydrolyzes ATP and a membrane integral complex (V0) that translocates protons. V-ATPase is responsible for acidifying and maintaining the pH of intracellular compartments and in some cell types, is targeted to the plasma membrane, where it is responsible for acidifying the extracellular environment. Subunit C is necessary for the assembly of the catalytic sector of the enzyme and is likely to have a specific function in its catalytic activity.</text>
</comment>
<dbReference type="EMBL" id="SFCI01001248">
    <property type="protein sequence ID" value="TFY76308.1"/>
    <property type="molecule type" value="Genomic_DNA"/>
</dbReference>
<keyword evidence="4 6" id="KW-0406">Ion transport</keyword>
<dbReference type="AlphaFoldDB" id="A0A4Y9ZS31"/>
<keyword evidence="3 6" id="KW-0375">Hydrogen ion transport</keyword>
<dbReference type="FunFam" id="3.30.70.100:FF:000002">
    <property type="entry name" value="V-type proton ATPase subunit C"/>
    <property type="match status" value="1"/>
</dbReference>
<keyword evidence="2 6" id="KW-0813">Transport</keyword>
<comment type="function">
    <text evidence="5">Subunit of the V1 complex of vacuolar(H+)-ATPase (V-ATPase), a multisubunit enzyme composed of a peripheral complex (V1) that hydrolyzes ATP and a membrane integral complex (V0) that translocates protons. V-ATPase is responsible for acidifying and maintaining the pH of intracellular compartments. Subunit C is necessary for the assembly of the catalytic sector of the enzyme and is likely to have a specific function in its catalytic activity. Reversibly leaves the enzyme after glucose depletion, causing the catalytic subcomplex V1 to detach from the V0 section.</text>
</comment>
<evidence type="ECO:0000256" key="1">
    <source>
        <dbReference type="ARBA" id="ARBA00006138"/>
    </source>
</evidence>
<proteinExistence type="inferred from homology"/>
<sequence>MPSDQSTWLIAVPQDGDSEGMLQDVTTKFTQQSKSFPRNHISQFAIPSFKTGTLASLISLSEDLIKQDTFFTNTVAKIVDTLRNLCNNDSSKLAQHILVNEQTVDDYLFGDWRWNEGRFGVQRGLREITDILNKEISSIDNVMKNKLNGYNQAKTHLTQLQRKKTGNLSVRSLADVVTKEHFIQDSEYLETMVIAVPKNLVKEWNSKYERLTSMVVPRSANAIASDDEYTLFTVVVFRRVRDEFVQKCRENKYVVRDFQFSEDQLAKEREELTTADSTEKELWTELLRLSRINFSEAFQLLVHLKIVRLFIESVLRYGLPANYTGLIIKPEPKSTKRTLQLLQKHFSYLSPRSGHAKEKTSGNDDLAPEFQNLLEQEYYDFVLYEVPWIVN</sequence>
<organism evidence="7 8">
    <name type="scientific">Hericium alpestre</name>
    <dbReference type="NCBI Taxonomy" id="135208"/>
    <lineage>
        <taxon>Eukaryota</taxon>
        <taxon>Fungi</taxon>
        <taxon>Dikarya</taxon>
        <taxon>Basidiomycota</taxon>
        <taxon>Agaricomycotina</taxon>
        <taxon>Agaricomycetes</taxon>
        <taxon>Russulales</taxon>
        <taxon>Hericiaceae</taxon>
        <taxon>Hericium</taxon>
    </lineage>
</organism>
<dbReference type="Gene3D" id="1.20.1460.10">
    <property type="entry name" value="subunit c (vma5p) of the yeast v-atpase, domain 2"/>
    <property type="match status" value="1"/>
</dbReference>
<evidence type="ECO:0000313" key="7">
    <source>
        <dbReference type="EMBL" id="TFY76308.1"/>
    </source>
</evidence>
<dbReference type="Gene3D" id="3.30.70.100">
    <property type="match status" value="1"/>
</dbReference>
<name>A0A4Y9ZS31_9AGAM</name>
<dbReference type="STRING" id="135208.A0A4Y9ZS31"/>
<keyword evidence="8" id="KW-1185">Reference proteome</keyword>
<dbReference type="CDD" id="cd14785">
    <property type="entry name" value="V-ATPase_C"/>
    <property type="match status" value="1"/>
</dbReference>
<evidence type="ECO:0000256" key="2">
    <source>
        <dbReference type="ARBA" id="ARBA00022448"/>
    </source>
</evidence>
<dbReference type="Proteomes" id="UP000298061">
    <property type="component" value="Unassembled WGS sequence"/>
</dbReference>
<protein>
    <recommendedName>
        <fullName evidence="6">V-type proton ATPase subunit C</fullName>
    </recommendedName>
</protein>
<dbReference type="Gene3D" id="3.30.70.1180">
    <property type="entry name" value="Vacuolar atp synthase subunit c, domain 1"/>
    <property type="match status" value="1"/>
</dbReference>
<evidence type="ECO:0000256" key="3">
    <source>
        <dbReference type="ARBA" id="ARBA00022781"/>
    </source>
</evidence>
<evidence type="ECO:0000313" key="8">
    <source>
        <dbReference type="Proteomes" id="UP000298061"/>
    </source>
</evidence>
<dbReference type="GO" id="GO:0046961">
    <property type="term" value="F:proton-transporting ATPase activity, rotational mechanism"/>
    <property type="evidence" value="ECO:0007669"/>
    <property type="project" value="InterPro"/>
</dbReference>
<comment type="caution">
    <text evidence="7">The sequence shown here is derived from an EMBL/GenBank/DDBJ whole genome shotgun (WGS) entry which is preliminary data.</text>
</comment>